<dbReference type="Proteomes" id="UP000735302">
    <property type="component" value="Unassembled WGS sequence"/>
</dbReference>
<evidence type="ECO:0000313" key="2">
    <source>
        <dbReference type="Proteomes" id="UP000735302"/>
    </source>
</evidence>
<gene>
    <name evidence="1" type="ORF">PoB_005100700</name>
</gene>
<dbReference type="AlphaFoldDB" id="A0AAV4BZH3"/>
<accession>A0AAV4BZH3</accession>
<reference evidence="1 2" key="1">
    <citation type="journal article" date="2021" name="Elife">
        <title>Chloroplast acquisition without the gene transfer in kleptoplastic sea slugs, Plakobranchus ocellatus.</title>
        <authorList>
            <person name="Maeda T."/>
            <person name="Takahashi S."/>
            <person name="Yoshida T."/>
            <person name="Shimamura S."/>
            <person name="Takaki Y."/>
            <person name="Nagai Y."/>
            <person name="Toyoda A."/>
            <person name="Suzuki Y."/>
            <person name="Arimoto A."/>
            <person name="Ishii H."/>
            <person name="Satoh N."/>
            <person name="Nishiyama T."/>
            <person name="Hasebe M."/>
            <person name="Maruyama T."/>
            <person name="Minagawa J."/>
            <person name="Obokata J."/>
            <person name="Shigenobu S."/>
        </authorList>
    </citation>
    <scope>NUCLEOTIDE SEQUENCE [LARGE SCALE GENOMIC DNA]</scope>
</reference>
<organism evidence="1 2">
    <name type="scientific">Plakobranchus ocellatus</name>
    <dbReference type="NCBI Taxonomy" id="259542"/>
    <lineage>
        <taxon>Eukaryota</taxon>
        <taxon>Metazoa</taxon>
        <taxon>Spiralia</taxon>
        <taxon>Lophotrochozoa</taxon>
        <taxon>Mollusca</taxon>
        <taxon>Gastropoda</taxon>
        <taxon>Heterobranchia</taxon>
        <taxon>Euthyneura</taxon>
        <taxon>Panpulmonata</taxon>
        <taxon>Sacoglossa</taxon>
        <taxon>Placobranchoidea</taxon>
        <taxon>Plakobranchidae</taxon>
        <taxon>Plakobranchus</taxon>
    </lineage>
</organism>
<protein>
    <submittedName>
        <fullName evidence="1">Uncharacterized protein</fullName>
    </submittedName>
</protein>
<proteinExistence type="predicted"/>
<sequence length="106" mass="12003">MPSPREPWSRSQLFKCLAVKTAVAIAVAVFNDGAKSYVAIMEMGLKSTRYLRTFHQSRDKACIRRARRNASEASLESRRAKRRLRLACGEQQEEAEGFPYLSGAHE</sequence>
<comment type="caution">
    <text evidence="1">The sequence shown here is derived from an EMBL/GenBank/DDBJ whole genome shotgun (WGS) entry which is preliminary data.</text>
</comment>
<evidence type="ECO:0000313" key="1">
    <source>
        <dbReference type="EMBL" id="GFO24502.1"/>
    </source>
</evidence>
<keyword evidence="2" id="KW-1185">Reference proteome</keyword>
<name>A0AAV4BZH3_9GAST</name>
<dbReference type="EMBL" id="BLXT01005617">
    <property type="protein sequence ID" value="GFO24502.1"/>
    <property type="molecule type" value="Genomic_DNA"/>
</dbReference>